<dbReference type="EMBL" id="JAHRIQ010001688">
    <property type="protein sequence ID" value="MEQ2221631.1"/>
    <property type="molecule type" value="Genomic_DNA"/>
</dbReference>
<comment type="caution">
    <text evidence="1">The sequence shown here is derived from an EMBL/GenBank/DDBJ whole genome shotgun (WGS) entry which is preliminary data.</text>
</comment>
<proteinExistence type="predicted"/>
<evidence type="ECO:0000313" key="2">
    <source>
        <dbReference type="Proteomes" id="UP001482620"/>
    </source>
</evidence>
<keyword evidence="2" id="KW-1185">Reference proteome</keyword>
<protein>
    <submittedName>
        <fullName evidence="1">Uncharacterized protein</fullName>
    </submittedName>
</protein>
<evidence type="ECO:0000313" key="1">
    <source>
        <dbReference type="EMBL" id="MEQ2221631.1"/>
    </source>
</evidence>
<organism evidence="1 2">
    <name type="scientific">Ilyodon furcidens</name>
    <name type="common">goldbreast splitfin</name>
    <dbReference type="NCBI Taxonomy" id="33524"/>
    <lineage>
        <taxon>Eukaryota</taxon>
        <taxon>Metazoa</taxon>
        <taxon>Chordata</taxon>
        <taxon>Craniata</taxon>
        <taxon>Vertebrata</taxon>
        <taxon>Euteleostomi</taxon>
        <taxon>Actinopterygii</taxon>
        <taxon>Neopterygii</taxon>
        <taxon>Teleostei</taxon>
        <taxon>Neoteleostei</taxon>
        <taxon>Acanthomorphata</taxon>
        <taxon>Ovalentaria</taxon>
        <taxon>Atherinomorphae</taxon>
        <taxon>Cyprinodontiformes</taxon>
        <taxon>Goodeidae</taxon>
        <taxon>Ilyodon</taxon>
    </lineage>
</organism>
<reference evidence="1 2" key="1">
    <citation type="submission" date="2021-06" db="EMBL/GenBank/DDBJ databases">
        <authorList>
            <person name="Palmer J.M."/>
        </authorList>
    </citation>
    <scope>NUCLEOTIDE SEQUENCE [LARGE SCALE GENOMIC DNA]</scope>
    <source>
        <strain evidence="2">if_2019</strain>
        <tissue evidence="1">Muscle</tissue>
    </source>
</reference>
<sequence length="144" mass="16293">MFLLQYPLTQYWNPFEDYPSKVGQKVTKTVNNHIWLPEVMVLDRLKLLMQTSDAYVINSVCHEAGVSWTGTRGCKMSKTVNVVPHTSKNSKGRPPTMEPIKLHQVVVVLSSLVFGEFHSVLNIKYSGNYLKYCCPPSPTVLFCA</sequence>
<accession>A0ABV0SP91</accession>
<gene>
    <name evidence="1" type="ORF">ILYODFUR_017735</name>
</gene>
<dbReference type="Proteomes" id="UP001482620">
    <property type="component" value="Unassembled WGS sequence"/>
</dbReference>
<name>A0ABV0SP91_9TELE</name>